<protein>
    <recommendedName>
        <fullName evidence="4">DUF2934 domain-containing protein</fullName>
    </recommendedName>
</protein>
<dbReference type="Pfam" id="PF11154">
    <property type="entry name" value="DUF2934"/>
    <property type="match status" value="1"/>
</dbReference>
<feature type="region of interest" description="Disordered" evidence="1">
    <location>
        <begin position="51"/>
        <end position="112"/>
    </location>
</feature>
<dbReference type="EMBL" id="LSLI01000005">
    <property type="protein sequence ID" value="KXS33535.1"/>
    <property type="molecule type" value="Genomic_DNA"/>
</dbReference>
<proteinExistence type="predicted"/>
<sequence length="151" mass="15971">MTEQKAKSAIKKVTMAKKGTAPDVKPKTGKVTVAAKKPVVKKPVAKIPAAKTLPLSPAKPKTARPPKKVAAATVENKVPPAKAGNDKADPATAVRTAAKSTPKTAAKPTPEERYRMVETAAYFIAEQHGFQGRSDEHWAAAEREIAAKLGQ</sequence>
<reference evidence="2 3" key="2">
    <citation type="submission" date="2016-03" db="EMBL/GenBank/DDBJ databases">
        <title>New uncultured bacterium of the family Gallionellaceae from acid mine drainage: description and reconstruction of genome based on metagenomic analysis of microbial community.</title>
        <authorList>
            <person name="Kadnikov V."/>
            <person name="Ivasenko D."/>
            <person name="Beletsky A."/>
            <person name="Mardanov A."/>
            <person name="Danilova E."/>
            <person name="Pimenov N."/>
            <person name="Karnachuk O."/>
            <person name="Ravin N."/>
        </authorList>
    </citation>
    <scope>NUCLEOTIDE SEQUENCE [LARGE SCALE GENOMIC DNA]</scope>
    <source>
        <strain evidence="2">ShG14-8</strain>
    </source>
</reference>
<accession>A0A139BXT2</accession>
<feature type="compositionally biased region" description="Low complexity" evidence="1">
    <location>
        <begin position="96"/>
        <end position="108"/>
    </location>
</feature>
<gene>
    <name evidence="2" type="ORF">AWT59_0416</name>
</gene>
<organism evidence="2 3">
    <name type="scientific">Candidatus Gallionella acididurans</name>
    <dbReference type="NCBI Taxonomy" id="1796491"/>
    <lineage>
        <taxon>Bacteria</taxon>
        <taxon>Pseudomonadati</taxon>
        <taxon>Pseudomonadota</taxon>
        <taxon>Betaproteobacteria</taxon>
        <taxon>Nitrosomonadales</taxon>
        <taxon>Gallionellaceae</taxon>
        <taxon>Gallionella</taxon>
    </lineage>
</organism>
<comment type="caution">
    <text evidence="2">The sequence shown here is derived from an EMBL/GenBank/DDBJ whole genome shotgun (WGS) entry which is preliminary data.</text>
</comment>
<dbReference type="PATRIC" id="fig|1796491.3.peg.450"/>
<evidence type="ECO:0000313" key="2">
    <source>
        <dbReference type="EMBL" id="KXS33535.1"/>
    </source>
</evidence>
<name>A0A139BXT2_9PROT</name>
<evidence type="ECO:0000256" key="1">
    <source>
        <dbReference type="SAM" id="MobiDB-lite"/>
    </source>
</evidence>
<evidence type="ECO:0000313" key="3">
    <source>
        <dbReference type="Proteomes" id="UP000070578"/>
    </source>
</evidence>
<dbReference type="AlphaFoldDB" id="A0A139BXT2"/>
<reference evidence="2 3" key="1">
    <citation type="submission" date="2016-02" db="EMBL/GenBank/DDBJ databases">
        <authorList>
            <person name="Wen L."/>
            <person name="He K."/>
            <person name="Yang H."/>
        </authorList>
    </citation>
    <scope>NUCLEOTIDE SEQUENCE [LARGE SCALE GENOMIC DNA]</scope>
    <source>
        <strain evidence="2">ShG14-8</strain>
    </source>
</reference>
<feature type="region of interest" description="Disordered" evidence="1">
    <location>
        <begin position="1"/>
        <end position="29"/>
    </location>
</feature>
<dbReference type="Proteomes" id="UP000070578">
    <property type="component" value="Unassembled WGS sequence"/>
</dbReference>
<dbReference type="InterPro" id="IPR021327">
    <property type="entry name" value="DUF2934"/>
</dbReference>
<evidence type="ECO:0008006" key="4">
    <source>
        <dbReference type="Google" id="ProtNLM"/>
    </source>
</evidence>